<feature type="binding site" evidence="14">
    <location>
        <position position="311"/>
    </location>
    <ligand>
        <name>5-aminolevulinate</name>
        <dbReference type="ChEBI" id="CHEBI:356416"/>
        <label>2</label>
    </ligand>
</feature>
<evidence type="ECO:0000256" key="10">
    <source>
        <dbReference type="ARBA" id="ARBA00025628"/>
    </source>
</evidence>
<keyword evidence="15" id="KW-0862">Zinc</keyword>
<dbReference type="CDD" id="cd00384">
    <property type="entry name" value="ALAD_PBGS"/>
    <property type="match status" value="1"/>
</dbReference>
<dbReference type="GO" id="GO:0006782">
    <property type="term" value="P:protoporphyrinogen IX biosynthetic process"/>
    <property type="evidence" value="ECO:0007669"/>
    <property type="project" value="UniProtKB-UniPathway"/>
</dbReference>
<dbReference type="GO" id="GO:0008270">
    <property type="term" value="F:zinc ion binding"/>
    <property type="evidence" value="ECO:0007669"/>
    <property type="project" value="TreeGrafter"/>
</dbReference>
<evidence type="ECO:0000256" key="16">
    <source>
        <dbReference type="PIRSR" id="PIRSR001415-5"/>
    </source>
</evidence>
<dbReference type="InterPro" id="IPR013785">
    <property type="entry name" value="Aldolase_TIM"/>
</dbReference>
<evidence type="ECO:0000256" key="2">
    <source>
        <dbReference type="ARBA" id="ARBA00004694"/>
    </source>
</evidence>
<evidence type="ECO:0000256" key="15">
    <source>
        <dbReference type="PIRSR" id="PIRSR001415-3"/>
    </source>
</evidence>
<dbReference type="RefSeq" id="WP_125130528.1">
    <property type="nucleotide sequence ID" value="NZ_RHJS01000002.1"/>
</dbReference>
<evidence type="ECO:0000256" key="6">
    <source>
        <dbReference type="ARBA" id="ARBA00020771"/>
    </source>
</evidence>
<keyword evidence="9" id="KW-0627">Porphyrin biosynthesis</keyword>
<keyword evidence="15" id="KW-0479">Metal-binding</keyword>
<evidence type="ECO:0000256" key="9">
    <source>
        <dbReference type="ARBA" id="ARBA00023244"/>
    </source>
</evidence>
<evidence type="ECO:0000313" key="19">
    <source>
        <dbReference type="Proteomes" id="UP000274920"/>
    </source>
</evidence>
<comment type="function">
    <text evidence="10">Catalyzes an early step in the biosynthesis of tetrapyrroles. Binds two molecules of 5-aminolevulinate per subunit, each at a distinct site, and catalyzes their condensation to form porphobilinogen.</text>
</comment>
<evidence type="ECO:0000256" key="14">
    <source>
        <dbReference type="PIRSR" id="PIRSR001415-2"/>
    </source>
</evidence>
<organism evidence="18 19">
    <name type="scientific">Schaedlerella arabinosiphila</name>
    <dbReference type="NCBI Taxonomy" id="2044587"/>
    <lineage>
        <taxon>Bacteria</taxon>
        <taxon>Bacillati</taxon>
        <taxon>Bacillota</taxon>
        <taxon>Clostridia</taxon>
        <taxon>Lachnospirales</taxon>
        <taxon>Lachnospiraceae</taxon>
        <taxon>Schaedlerella</taxon>
    </lineage>
</organism>
<comment type="subunit">
    <text evidence="4">Homooctamer.</text>
</comment>
<feature type="binding site" evidence="15">
    <location>
        <position position="128"/>
    </location>
    <ligand>
        <name>Zn(2+)</name>
        <dbReference type="ChEBI" id="CHEBI:29105"/>
        <note>catalytic</note>
    </ligand>
</feature>
<keyword evidence="7" id="KW-0350">Heme biosynthesis</keyword>
<dbReference type="SMART" id="SM01004">
    <property type="entry name" value="ALAD"/>
    <property type="match status" value="1"/>
</dbReference>
<comment type="cofactor">
    <cofactor evidence="1">
        <name>Zn(2+)</name>
        <dbReference type="ChEBI" id="CHEBI:29105"/>
    </cofactor>
</comment>
<evidence type="ECO:0000256" key="5">
    <source>
        <dbReference type="ARBA" id="ARBA00012053"/>
    </source>
</evidence>
<dbReference type="InterPro" id="IPR001731">
    <property type="entry name" value="ALAD"/>
</dbReference>
<feature type="binding site" evidence="15">
    <location>
        <position position="118"/>
    </location>
    <ligand>
        <name>Zn(2+)</name>
        <dbReference type="ChEBI" id="CHEBI:29105"/>
        <note>catalytic</note>
    </ligand>
</feature>
<comment type="catalytic activity">
    <reaction evidence="12">
        <text>2 5-aminolevulinate = porphobilinogen + 2 H2O + H(+)</text>
        <dbReference type="Rhea" id="RHEA:24064"/>
        <dbReference type="ChEBI" id="CHEBI:15377"/>
        <dbReference type="ChEBI" id="CHEBI:15378"/>
        <dbReference type="ChEBI" id="CHEBI:58126"/>
        <dbReference type="ChEBI" id="CHEBI:356416"/>
        <dbReference type="EC" id="4.2.1.24"/>
    </reaction>
</comment>
<proteinExistence type="inferred from homology"/>
<dbReference type="GO" id="GO:0005829">
    <property type="term" value="C:cytosol"/>
    <property type="evidence" value="ECO:0007669"/>
    <property type="project" value="TreeGrafter"/>
</dbReference>
<dbReference type="PRINTS" id="PR00144">
    <property type="entry name" value="DALDHYDRTASE"/>
</dbReference>
<dbReference type="PANTHER" id="PTHR11458:SF0">
    <property type="entry name" value="DELTA-AMINOLEVULINIC ACID DEHYDRATASE"/>
    <property type="match status" value="1"/>
</dbReference>
<dbReference type="UniPathway" id="UPA00251">
    <property type="reaction ID" value="UER00318"/>
</dbReference>
<keyword evidence="19" id="KW-1185">Reference proteome</keyword>
<comment type="pathway">
    <text evidence="2">Porphyrin-containing compound metabolism; protoporphyrin-IX biosynthesis; coproporphyrinogen-III from 5-aminolevulinate: step 1/4.</text>
</comment>
<accession>A0A426DR47</accession>
<evidence type="ECO:0000256" key="17">
    <source>
        <dbReference type="RuleBase" id="RU004161"/>
    </source>
</evidence>
<evidence type="ECO:0000256" key="8">
    <source>
        <dbReference type="ARBA" id="ARBA00023239"/>
    </source>
</evidence>
<dbReference type="PANTHER" id="PTHR11458">
    <property type="entry name" value="DELTA-AMINOLEVULINIC ACID DEHYDRATASE"/>
    <property type="match status" value="1"/>
</dbReference>
<feature type="binding site" evidence="14">
    <location>
        <position position="203"/>
    </location>
    <ligand>
        <name>5-aminolevulinate</name>
        <dbReference type="ChEBI" id="CHEBI:356416"/>
        <label>1</label>
    </ligand>
</feature>
<keyword evidence="16" id="KW-0460">Magnesium</keyword>
<evidence type="ECO:0000256" key="11">
    <source>
        <dbReference type="ARBA" id="ARBA00032837"/>
    </source>
</evidence>
<dbReference type="AlphaFoldDB" id="A0A426DR47"/>
<dbReference type="FunFam" id="3.20.20.70:FF:000019">
    <property type="entry name" value="Delta-aminolevulinic acid dehydratase"/>
    <property type="match status" value="1"/>
</dbReference>
<dbReference type="PIRSF" id="PIRSF001415">
    <property type="entry name" value="Porphbilin_synth"/>
    <property type="match status" value="1"/>
</dbReference>
<dbReference type="Pfam" id="PF00490">
    <property type="entry name" value="ALAD"/>
    <property type="match status" value="1"/>
</dbReference>
<feature type="active site" description="Schiff-base intermediate with substrate" evidence="13">
    <location>
        <position position="193"/>
    </location>
</feature>
<dbReference type="Gene3D" id="3.20.20.70">
    <property type="entry name" value="Aldolase class I"/>
    <property type="match status" value="1"/>
</dbReference>
<evidence type="ECO:0000256" key="7">
    <source>
        <dbReference type="ARBA" id="ARBA00023133"/>
    </source>
</evidence>
<keyword evidence="8 18" id="KW-0456">Lyase</keyword>
<feature type="active site" description="Schiff-base intermediate with substrate" evidence="13">
    <location>
        <position position="246"/>
    </location>
</feature>
<dbReference type="NCBIfam" id="NF006762">
    <property type="entry name" value="PRK09283.1"/>
    <property type="match status" value="1"/>
</dbReference>
<evidence type="ECO:0000256" key="4">
    <source>
        <dbReference type="ARBA" id="ARBA00011823"/>
    </source>
</evidence>
<dbReference type="GO" id="GO:0004655">
    <property type="term" value="F:porphobilinogen synthase activity"/>
    <property type="evidence" value="ECO:0007669"/>
    <property type="project" value="UniProtKB-EC"/>
</dbReference>
<evidence type="ECO:0000256" key="13">
    <source>
        <dbReference type="PIRSR" id="PIRSR001415-1"/>
    </source>
</evidence>
<name>A0A426DR47_9FIRM</name>
<dbReference type="EC" id="4.2.1.24" evidence="5"/>
<comment type="caution">
    <text evidence="18">The sequence shown here is derived from an EMBL/GenBank/DDBJ whole genome shotgun (WGS) entry which is preliminary data.</text>
</comment>
<comment type="similarity">
    <text evidence="3 17">Belongs to the ALAD family.</text>
</comment>
<evidence type="ECO:0000313" key="18">
    <source>
        <dbReference type="EMBL" id="RRK35132.1"/>
    </source>
</evidence>
<feature type="binding site" evidence="14">
    <location>
        <position position="272"/>
    </location>
    <ligand>
        <name>5-aminolevulinate</name>
        <dbReference type="ChEBI" id="CHEBI:356416"/>
        <label>2</label>
    </ligand>
</feature>
<evidence type="ECO:0000256" key="1">
    <source>
        <dbReference type="ARBA" id="ARBA00001947"/>
    </source>
</evidence>
<feature type="binding site" evidence="16">
    <location>
        <position position="231"/>
    </location>
    <ligand>
        <name>Mg(2+)</name>
        <dbReference type="ChEBI" id="CHEBI:18420"/>
    </ligand>
</feature>
<evidence type="ECO:0000256" key="3">
    <source>
        <dbReference type="ARBA" id="ARBA00008055"/>
    </source>
</evidence>
<gene>
    <name evidence="18" type="primary">hemB</name>
    <name evidence="18" type="ORF">EBB54_00835</name>
</gene>
<evidence type="ECO:0000256" key="12">
    <source>
        <dbReference type="ARBA" id="ARBA00047651"/>
    </source>
</evidence>
<dbReference type="EMBL" id="RHJS01000002">
    <property type="protein sequence ID" value="RRK35132.1"/>
    <property type="molecule type" value="Genomic_DNA"/>
</dbReference>
<sequence>MERMRRLRVSPAMRSLVRENHLRADELIYPIFVMEGQNLCSPVESMPGICQYSIDRLPEELDRVVEGGILSVLLFGIPAHKDEVGSGAYDDQGIVQRAIRFIKSQERYRHLIVIADVCLCEYTSHGHCGLVKDGVILNDETLPLLARTAVSYAGAGADMVAPSDMMDGRVRAIREALDEHGFVQIPIMAYSAKFASGFYGPFRDAAHSAPGFGDRKTYQMDPANGREALREVEEDLREGADLIIAKPAMAYMDIIRNITETFHVPVAAYNVSGEYAMVKAAAANGWIDEKKIVMEILVGLKRAGAKMIITYHALDAAKWIREGE</sequence>
<feature type="binding site" evidence="15">
    <location>
        <position position="120"/>
    </location>
    <ligand>
        <name>Zn(2+)</name>
        <dbReference type="ChEBI" id="CHEBI:29105"/>
        <note>catalytic</note>
    </ligand>
</feature>
<feature type="binding site" evidence="14">
    <location>
        <position position="215"/>
    </location>
    <ligand>
        <name>5-aminolevulinate</name>
        <dbReference type="ChEBI" id="CHEBI:356416"/>
        <label>1</label>
    </ligand>
</feature>
<dbReference type="SUPFAM" id="SSF51569">
    <property type="entry name" value="Aldolase"/>
    <property type="match status" value="1"/>
</dbReference>
<reference evidence="18" key="1">
    <citation type="submission" date="2018-10" db="EMBL/GenBank/DDBJ databases">
        <title>Schaedlerella arabinophila gen. nov. sp. nov., isolated from the mouse intestinal tract and comparative analysis with the genome of the closely related altered Schaedler flora strain ASF502.</title>
        <authorList>
            <person name="Miyake S."/>
            <person name="Soh M."/>
            <person name="Seedorf H."/>
        </authorList>
    </citation>
    <scope>NUCLEOTIDE SEQUENCE [LARGE SCALE GENOMIC DNA]</scope>
    <source>
        <strain evidence="18">DSM 106076</strain>
    </source>
</reference>
<protein>
    <recommendedName>
        <fullName evidence="6">Delta-aminolevulinic acid dehydratase</fullName>
        <ecNumber evidence="5">4.2.1.24</ecNumber>
    </recommendedName>
    <alternativeName>
        <fullName evidence="11">Porphobilinogen synthase</fullName>
    </alternativeName>
</protein>
<dbReference type="Proteomes" id="UP000274920">
    <property type="component" value="Unassembled WGS sequence"/>
</dbReference>